<dbReference type="FunFam" id="3.40.630.10:FF:000064">
    <property type="entry name" value="Carboxypeptidase A6"/>
    <property type="match status" value="1"/>
</dbReference>
<comment type="caution">
    <text evidence="7">The sequence shown here is derived from an EMBL/GenBank/DDBJ whole genome shotgun (WGS) entry which is preliminary data.</text>
</comment>
<keyword evidence="4" id="KW-0472">Membrane</keyword>
<dbReference type="PROSITE" id="PS52035">
    <property type="entry name" value="PEPTIDASE_M14"/>
    <property type="match status" value="1"/>
</dbReference>
<dbReference type="SMART" id="SM00631">
    <property type="entry name" value="Zn_pept"/>
    <property type="match status" value="1"/>
</dbReference>
<dbReference type="GO" id="GO:0008270">
    <property type="term" value="F:zinc ion binding"/>
    <property type="evidence" value="ECO:0007669"/>
    <property type="project" value="InterPro"/>
</dbReference>
<dbReference type="PANTHER" id="PTHR11705:SF119">
    <property type="entry name" value="OS02G0119300 PROTEIN"/>
    <property type="match status" value="1"/>
</dbReference>
<dbReference type="SUPFAM" id="SSF53187">
    <property type="entry name" value="Zn-dependent exopeptidases"/>
    <property type="match status" value="1"/>
</dbReference>
<comment type="cofactor">
    <cofactor evidence="1">
        <name>Zn(2+)</name>
        <dbReference type="ChEBI" id="CHEBI:29105"/>
    </cofactor>
</comment>
<dbReference type="Pfam" id="PF00246">
    <property type="entry name" value="Peptidase_M14"/>
    <property type="match status" value="1"/>
</dbReference>
<evidence type="ECO:0000256" key="1">
    <source>
        <dbReference type="ARBA" id="ARBA00001947"/>
    </source>
</evidence>
<dbReference type="GO" id="GO:0005615">
    <property type="term" value="C:extracellular space"/>
    <property type="evidence" value="ECO:0007669"/>
    <property type="project" value="TreeGrafter"/>
</dbReference>
<dbReference type="EMBL" id="CAUYUE010000013">
    <property type="protein sequence ID" value="CAK0785903.1"/>
    <property type="molecule type" value="Genomic_DNA"/>
</dbReference>
<dbReference type="GO" id="GO:0004181">
    <property type="term" value="F:metallocarboxypeptidase activity"/>
    <property type="evidence" value="ECO:0007669"/>
    <property type="project" value="InterPro"/>
</dbReference>
<evidence type="ECO:0000313" key="7">
    <source>
        <dbReference type="EMBL" id="CAK0785903.1"/>
    </source>
</evidence>
<feature type="signal peptide" evidence="5">
    <location>
        <begin position="1"/>
        <end position="26"/>
    </location>
</feature>
<protein>
    <recommendedName>
        <fullName evidence="6">Peptidase M14 domain-containing protein</fullName>
    </recommendedName>
</protein>
<evidence type="ECO:0000256" key="5">
    <source>
        <dbReference type="SAM" id="SignalP"/>
    </source>
</evidence>
<dbReference type="AlphaFoldDB" id="A0AAV1IF04"/>
<evidence type="ECO:0000256" key="3">
    <source>
        <dbReference type="PROSITE-ProRule" id="PRU01379"/>
    </source>
</evidence>
<proteinExistence type="inferred from homology"/>
<evidence type="ECO:0000259" key="6">
    <source>
        <dbReference type="PROSITE" id="PS52035"/>
    </source>
</evidence>
<accession>A0AAV1IF04</accession>
<gene>
    <name evidence="7" type="ORF">CVIRNUC_009116</name>
</gene>
<dbReference type="Gene3D" id="3.40.630.10">
    <property type="entry name" value="Zn peptidases"/>
    <property type="match status" value="1"/>
</dbReference>
<dbReference type="InterPro" id="IPR034269">
    <property type="entry name" value="At5g42320_M14_CPD"/>
</dbReference>
<dbReference type="InterPro" id="IPR000834">
    <property type="entry name" value="Peptidase_M14"/>
</dbReference>
<comment type="similarity">
    <text evidence="2 3">Belongs to the peptidase M14 family.</text>
</comment>
<organism evidence="7 8">
    <name type="scientific">Coccomyxa viridis</name>
    <dbReference type="NCBI Taxonomy" id="1274662"/>
    <lineage>
        <taxon>Eukaryota</taxon>
        <taxon>Viridiplantae</taxon>
        <taxon>Chlorophyta</taxon>
        <taxon>core chlorophytes</taxon>
        <taxon>Trebouxiophyceae</taxon>
        <taxon>Trebouxiophyceae incertae sedis</taxon>
        <taxon>Coccomyxaceae</taxon>
        <taxon>Coccomyxa</taxon>
    </lineage>
</organism>
<feature type="domain" description="Peptidase M14" evidence="6">
    <location>
        <begin position="40"/>
        <end position="353"/>
    </location>
</feature>
<keyword evidence="4" id="KW-1133">Transmembrane helix</keyword>
<dbReference type="GO" id="GO:0006508">
    <property type="term" value="P:proteolysis"/>
    <property type="evidence" value="ECO:0007669"/>
    <property type="project" value="InterPro"/>
</dbReference>
<keyword evidence="4" id="KW-0812">Transmembrane</keyword>
<keyword evidence="5" id="KW-0732">Signal</keyword>
<sequence>MPETRHGGPLLQIYVIVLFLLTGASAEDEQQPIAQPDFAIYHTKEQILEEVDNIAKANPHIMKVENVEYGDESSDPPYRANMKVVTVEPGGHTRDHSRKIRLLLNYGEHGRELITVEVALRLLQTLADPSAELEMAERWREAGMPDLRATLHNTVFKIIPMENERGREIVEEGALCERKNGRGVDTNRNWEVHWGFKESDYDPSEEFPGEKPFSEPEAAALLALATQFKPHVWMNVHSGMEALFMPYDHLAAIPKGATAQATLEVLEKMNNISCGGRCATGSGGKSVGYLAHGTATDYMYDRLKVPLSLTWEIYGDNDAHFNDCFRMFNPTTREKFDEVVANWANAIFVLLELLPAHPAIPTARNLGRKVEAGGLLPRGALEAVKEAKVERRLGSAMHMSMHSNMTDSARLGEHLFGIPQARKGLIGGVCVVAILSLGLAVMLKGYVTKKRTRRRRLQSV</sequence>
<evidence type="ECO:0000256" key="2">
    <source>
        <dbReference type="ARBA" id="ARBA00005988"/>
    </source>
</evidence>
<evidence type="ECO:0000313" key="8">
    <source>
        <dbReference type="Proteomes" id="UP001314263"/>
    </source>
</evidence>
<dbReference type="PANTHER" id="PTHR11705">
    <property type="entry name" value="PROTEASE FAMILY M14 CARBOXYPEPTIDASE A,B"/>
    <property type="match status" value="1"/>
</dbReference>
<feature type="chain" id="PRO_5043393263" description="Peptidase M14 domain-containing protein" evidence="5">
    <location>
        <begin position="27"/>
        <end position="460"/>
    </location>
</feature>
<feature type="active site" description="Proton donor/acceptor" evidence="3">
    <location>
        <position position="312"/>
    </location>
</feature>
<name>A0AAV1IF04_9CHLO</name>
<feature type="transmembrane region" description="Helical" evidence="4">
    <location>
        <begin position="425"/>
        <end position="447"/>
    </location>
</feature>
<dbReference type="Proteomes" id="UP001314263">
    <property type="component" value="Unassembled WGS sequence"/>
</dbReference>
<dbReference type="CDD" id="cd06227">
    <property type="entry name" value="M14-CPA-like"/>
    <property type="match status" value="1"/>
</dbReference>
<reference evidence="7 8" key="1">
    <citation type="submission" date="2023-10" db="EMBL/GenBank/DDBJ databases">
        <authorList>
            <person name="Maclean D."/>
            <person name="Macfadyen A."/>
        </authorList>
    </citation>
    <scope>NUCLEOTIDE SEQUENCE [LARGE SCALE GENOMIC DNA]</scope>
</reference>
<evidence type="ECO:0000256" key="4">
    <source>
        <dbReference type="SAM" id="Phobius"/>
    </source>
</evidence>
<keyword evidence="8" id="KW-1185">Reference proteome</keyword>